<accession>W6MD50</accession>
<organism evidence="1 2">
    <name type="scientific">Candidatus Competibacter denitrificans Run_A_D11</name>
    <dbReference type="NCBI Taxonomy" id="1400863"/>
    <lineage>
        <taxon>Bacteria</taxon>
        <taxon>Pseudomonadati</taxon>
        <taxon>Pseudomonadota</taxon>
        <taxon>Gammaproteobacteria</taxon>
        <taxon>Candidatus Competibacteraceae</taxon>
        <taxon>Candidatus Competibacter</taxon>
    </lineage>
</organism>
<evidence type="ECO:0000313" key="2">
    <source>
        <dbReference type="Proteomes" id="UP000035760"/>
    </source>
</evidence>
<reference evidence="1" key="1">
    <citation type="submission" date="2013-07" db="EMBL/GenBank/DDBJ databases">
        <authorList>
            <person name="McIlroy S."/>
        </authorList>
    </citation>
    <scope>NUCLEOTIDE SEQUENCE [LARGE SCALE GENOMIC DNA]</scope>
    <source>
        <strain evidence="1">Run_A_D11</strain>
    </source>
</reference>
<evidence type="ECO:0000313" key="1">
    <source>
        <dbReference type="EMBL" id="CDI04615.1"/>
    </source>
</evidence>
<sequence>MKHLDTLPSASSSLQAKGGVTEFSAVPADNPGLSQASALGVGQSSPYIGESIAKAAN</sequence>
<reference evidence="1" key="2">
    <citation type="submission" date="2014-03" db="EMBL/GenBank/DDBJ databases">
        <title>Candidatus Competibacter-lineage genomes retrieved from metagenomes reveal functional metabolic diversity.</title>
        <authorList>
            <person name="McIlroy S.J."/>
            <person name="Albertsen M."/>
            <person name="Andresen E.K."/>
            <person name="Saunders A.M."/>
            <person name="Kristiansen R."/>
            <person name="Stokholm-Bjerregaard M."/>
            <person name="Nielsen K.L."/>
            <person name="Nielsen P.H."/>
        </authorList>
    </citation>
    <scope>NUCLEOTIDE SEQUENCE</scope>
    <source>
        <strain evidence="1">Run_A_D11</strain>
    </source>
</reference>
<keyword evidence="2" id="KW-1185">Reference proteome</keyword>
<comment type="caution">
    <text evidence="1">The sequence shown here is derived from an EMBL/GenBank/DDBJ whole genome shotgun (WGS) entry which is preliminary data.</text>
</comment>
<gene>
    <name evidence="1" type="ORF">BN873_p10059</name>
</gene>
<dbReference type="EMBL" id="CBTJ020000113">
    <property type="protein sequence ID" value="CDI04615.1"/>
    <property type="molecule type" value="Genomic_DNA"/>
</dbReference>
<dbReference type="AlphaFoldDB" id="W6MD50"/>
<protein>
    <submittedName>
        <fullName evidence="1">Uncharacterized protein</fullName>
    </submittedName>
</protein>
<proteinExistence type="predicted"/>
<dbReference type="Proteomes" id="UP000035760">
    <property type="component" value="Unassembled WGS sequence"/>
</dbReference>
<name>W6MD50_9GAMM</name>